<dbReference type="InterPro" id="IPR011050">
    <property type="entry name" value="Pectin_lyase_fold/virulence"/>
</dbReference>
<sequence>MLSRGGGALALSLAAPTLLRAQETWSFRDFGAKADGSNDAAAIEAALTSGETLINSRSDRYICEEPVSVRDTPVTLRGGRIEFRGSGDGLSFAYGKPATCDLDDMEILSAGEGGGTGLTIATTAESQIELDQFRYTRMVRLGGGMVLGGLGRSRGGWARALHLDTVNGADIGPISIHGPAEGGGKDARWRDGSIGIAITGRGGASPTALDFGAMQIRNVETGVLAQGGMEGVAFRGPAIVNVRDGVMADWLQDGGRVNPRFIFEGGHINAAQTGMSLRGVAESHVSGTLFYRFVNVEQEGDAGWLGLELNTCDRVMVMANLFNGWGDRPSATTPSAPIRLERLKRSLIANNRGYNLDSAIQVRSDQNRDVSVIDNIWEGLTDPSTGQGQTTSDVAPGIRTGWSS</sequence>
<protein>
    <recommendedName>
        <fullName evidence="4">Pectate lyase superfamily protein domain-containing protein</fullName>
    </recommendedName>
</protein>
<feature type="region of interest" description="Disordered" evidence="1">
    <location>
        <begin position="381"/>
        <end position="404"/>
    </location>
</feature>
<gene>
    <name evidence="2" type="ORF">ATO8_19279</name>
</gene>
<dbReference type="RefSeq" id="WP_043846969.1">
    <property type="nucleotide sequence ID" value="NZ_AQQW01000018.1"/>
</dbReference>
<keyword evidence="3" id="KW-1185">Reference proteome</keyword>
<evidence type="ECO:0008006" key="4">
    <source>
        <dbReference type="Google" id="ProtNLM"/>
    </source>
</evidence>
<name>W4HG85_9RHOB</name>
<evidence type="ECO:0000256" key="1">
    <source>
        <dbReference type="SAM" id="MobiDB-lite"/>
    </source>
</evidence>
<dbReference type="InterPro" id="IPR012334">
    <property type="entry name" value="Pectin_lyas_fold"/>
</dbReference>
<organism evidence="2 3">
    <name type="scientific">Roseivivax marinus</name>
    <dbReference type="NCBI Taxonomy" id="1379903"/>
    <lineage>
        <taxon>Bacteria</taxon>
        <taxon>Pseudomonadati</taxon>
        <taxon>Pseudomonadota</taxon>
        <taxon>Alphaproteobacteria</taxon>
        <taxon>Rhodobacterales</taxon>
        <taxon>Roseobacteraceae</taxon>
        <taxon>Roseivivax</taxon>
    </lineage>
</organism>
<accession>W4HG85</accession>
<reference evidence="2 3" key="1">
    <citation type="journal article" date="2014" name="Antonie Van Leeuwenhoek">
        <title>Roseivivax atlanticus sp. nov., isolated from surface seawater of the Atlantic Ocean.</title>
        <authorList>
            <person name="Li G."/>
            <person name="Lai Q."/>
            <person name="Liu X."/>
            <person name="Sun F."/>
            <person name="Shao Z."/>
        </authorList>
    </citation>
    <scope>NUCLEOTIDE SEQUENCE [LARGE SCALE GENOMIC DNA]</scope>
    <source>
        <strain evidence="2 3">22II-s10s</strain>
    </source>
</reference>
<dbReference type="Gene3D" id="2.160.20.10">
    <property type="entry name" value="Single-stranded right-handed beta-helix, Pectin lyase-like"/>
    <property type="match status" value="1"/>
</dbReference>
<feature type="compositionally biased region" description="Polar residues" evidence="1">
    <location>
        <begin position="382"/>
        <end position="393"/>
    </location>
</feature>
<comment type="caution">
    <text evidence="2">The sequence shown here is derived from an EMBL/GenBank/DDBJ whole genome shotgun (WGS) entry which is preliminary data.</text>
</comment>
<dbReference type="SUPFAM" id="SSF51126">
    <property type="entry name" value="Pectin lyase-like"/>
    <property type="match status" value="1"/>
</dbReference>
<proteinExistence type="predicted"/>
<dbReference type="AlphaFoldDB" id="W4HG85"/>
<evidence type="ECO:0000313" key="3">
    <source>
        <dbReference type="Proteomes" id="UP000019063"/>
    </source>
</evidence>
<dbReference type="EMBL" id="AQQW01000018">
    <property type="protein sequence ID" value="ETW10995.1"/>
    <property type="molecule type" value="Genomic_DNA"/>
</dbReference>
<evidence type="ECO:0000313" key="2">
    <source>
        <dbReference type="EMBL" id="ETW10995.1"/>
    </source>
</evidence>
<dbReference type="Proteomes" id="UP000019063">
    <property type="component" value="Unassembled WGS sequence"/>
</dbReference>